<feature type="domain" description="Septum formation-related" evidence="4">
    <location>
        <begin position="174"/>
        <end position="255"/>
    </location>
</feature>
<dbReference type="InterPro" id="IPR026004">
    <property type="entry name" value="Septum_form"/>
</dbReference>
<feature type="transmembrane region" description="Helical" evidence="2">
    <location>
        <begin position="101"/>
        <end position="125"/>
    </location>
</feature>
<dbReference type="SUPFAM" id="SSF81995">
    <property type="entry name" value="beta-sandwich domain of Sec23/24"/>
    <property type="match status" value="1"/>
</dbReference>
<feature type="compositionally biased region" description="Pro residues" evidence="1">
    <location>
        <begin position="26"/>
        <end position="46"/>
    </location>
</feature>
<proteinExistence type="predicted"/>
<dbReference type="AlphaFoldDB" id="A0AB39Y2I2"/>
<feature type="compositionally biased region" description="Low complexity" evidence="1">
    <location>
        <begin position="15"/>
        <end position="25"/>
    </location>
</feature>
<reference evidence="5" key="1">
    <citation type="submission" date="2024-08" db="EMBL/GenBank/DDBJ databases">
        <authorList>
            <person name="Yu S.T."/>
        </authorList>
    </citation>
    <scope>NUCLEOTIDE SEQUENCE</scope>
    <source>
        <strain evidence="5">R33</strain>
    </source>
</reference>
<feature type="region of interest" description="Disordered" evidence="1">
    <location>
        <begin position="1"/>
        <end position="58"/>
    </location>
</feature>
<feature type="transmembrane region" description="Helical" evidence="2">
    <location>
        <begin position="64"/>
        <end position="89"/>
    </location>
</feature>
<name>A0AB39Y2I2_9ACTN</name>
<evidence type="ECO:0000256" key="1">
    <source>
        <dbReference type="SAM" id="MobiDB-lite"/>
    </source>
</evidence>
<dbReference type="Pfam" id="PF13828">
    <property type="entry name" value="DUF4190"/>
    <property type="match status" value="1"/>
</dbReference>
<evidence type="ECO:0000259" key="3">
    <source>
        <dbReference type="Pfam" id="PF13828"/>
    </source>
</evidence>
<accession>A0AB39Y2I2</accession>
<dbReference type="RefSeq" id="WP_168724282.1">
    <property type="nucleotide sequence ID" value="NZ_CP165727.1"/>
</dbReference>
<organism evidence="5">
    <name type="scientific">Streptomyces sp. R33</name>
    <dbReference type="NCBI Taxonomy" id="3238629"/>
    <lineage>
        <taxon>Bacteria</taxon>
        <taxon>Bacillati</taxon>
        <taxon>Actinomycetota</taxon>
        <taxon>Actinomycetes</taxon>
        <taxon>Kitasatosporales</taxon>
        <taxon>Streptomycetaceae</taxon>
        <taxon>Streptomyces</taxon>
    </lineage>
</organism>
<dbReference type="Pfam" id="PF13845">
    <property type="entry name" value="Septum_form"/>
    <property type="match status" value="1"/>
</dbReference>
<keyword evidence="2" id="KW-0812">Transmembrane</keyword>
<protein>
    <submittedName>
        <fullName evidence="5">DUF4190 domain-containing protein</fullName>
    </submittedName>
</protein>
<gene>
    <name evidence="5" type="ORF">AB5J51_14280</name>
</gene>
<evidence type="ECO:0000313" key="5">
    <source>
        <dbReference type="EMBL" id="XDV64019.1"/>
    </source>
</evidence>
<keyword evidence="2" id="KW-0472">Membrane</keyword>
<feature type="domain" description="DUF4190" evidence="3">
    <location>
        <begin position="64"/>
        <end position="118"/>
    </location>
</feature>
<keyword evidence="2" id="KW-1133">Transmembrane helix</keyword>
<sequence>MSTPPQPPSSPEPHPQWGQQAQPGHPAAPPPPPGPPPPPPGPPPGPHSGQQGWQAPPAPKTNTLAVVAFVMSILCAIPLVPLILGIIALTQIRDRGEKGKGFAIAAIVIHGLTLVFYAAVLAFGFSGVLDDGPERDTTGQVTAPGSGELQDIRMGDCFNTDDTMPEGQKDAEASLSVTIVPCDQPHKGEAYAVFELEDGPFPGKDEVHSTAEEKCDNTALADYMGAGAELPESLEPYYSVPQSSSWDVGHHKVTCFVADPGGSSTGSVRATAS</sequence>
<dbReference type="InterPro" id="IPR025241">
    <property type="entry name" value="DUF4190"/>
</dbReference>
<feature type="compositionally biased region" description="Pro residues" evidence="1">
    <location>
        <begin position="1"/>
        <end position="14"/>
    </location>
</feature>
<evidence type="ECO:0000259" key="4">
    <source>
        <dbReference type="Pfam" id="PF13845"/>
    </source>
</evidence>
<evidence type="ECO:0000256" key="2">
    <source>
        <dbReference type="SAM" id="Phobius"/>
    </source>
</evidence>
<dbReference type="EMBL" id="CP165727">
    <property type="protein sequence ID" value="XDV64019.1"/>
    <property type="molecule type" value="Genomic_DNA"/>
</dbReference>